<comment type="similarity">
    <text evidence="1 3">Belongs to the sulfotransferase 1 family.</text>
</comment>
<sequence length="327" mass="36837">MAEAQSQSNHNGVADQEVGADQSLAPTPTAQQFPWVLYQSCWLRPSAVESVKVVQSQFTPRHDDVFLVTYPKCGTTWLKALAFAITRRSRHGSDADYSHHPLLTCHPQDLVPFLEMPYRQLHPISDLEALPSPRLLCTHIPLPLLPPSVFTLGCRVVYLCREPKDVLVSLWCFINKVNKNYTMDKAFDLFCEGVSSYGPIWDHNLGFWKKSVSDPDNVLFLKYDEMTAQPVEHVKMLAEFLGIPFTDEEVSQGIVEETVNLCSFEKLKSLPANSSGVSDRIGGVPMENSSYFRTGKVGDWKNHMTEEMAKKLDDIVEEKIKGSGLKF</sequence>
<dbReference type="GO" id="GO:0008146">
    <property type="term" value="F:sulfotransferase activity"/>
    <property type="evidence" value="ECO:0000318"/>
    <property type="project" value="GO_Central"/>
</dbReference>
<evidence type="ECO:0000256" key="2">
    <source>
        <dbReference type="ARBA" id="ARBA00022679"/>
    </source>
</evidence>
<name>A0A0Q3I6E4_BRADI</name>
<dbReference type="GO" id="GO:0005737">
    <property type="term" value="C:cytoplasm"/>
    <property type="evidence" value="ECO:0000318"/>
    <property type="project" value="GO_Central"/>
</dbReference>
<dbReference type="GO" id="GO:0051923">
    <property type="term" value="P:sulfation"/>
    <property type="evidence" value="ECO:0000318"/>
    <property type="project" value="GO_Central"/>
</dbReference>
<dbReference type="InterPro" id="IPR027417">
    <property type="entry name" value="P-loop_NTPase"/>
</dbReference>
<feature type="domain" description="Sulfotransferase" evidence="4">
    <location>
        <begin position="63"/>
        <end position="324"/>
    </location>
</feature>
<dbReference type="SUPFAM" id="SSF52540">
    <property type="entry name" value="P-loop containing nucleoside triphosphate hydrolases"/>
    <property type="match status" value="1"/>
</dbReference>
<protein>
    <recommendedName>
        <fullName evidence="3">Sulfotransferase</fullName>
        <ecNumber evidence="3">2.8.2.-</ecNumber>
    </recommendedName>
</protein>
<organism evidence="5">
    <name type="scientific">Brachypodium distachyon</name>
    <name type="common">Purple false brome</name>
    <name type="synonym">Trachynia distachya</name>
    <dbReference type="NCBI Taxonomy" id="15368"/>
    <lineage>
        <taxon>Eukaryota</taxon>
        <taxon>Viridiplantae</taxon>
        <taxon>Streptophyta</taxon>
        <taxon>Embryophyta</taxon>
        <taxon>Tracheophyta</taxon>
        <taxon>Spermatophyta</taxon>
        <taxon>Magnoliopsida</taxon>
        <taxon>Liliopsida</taxon>
        <taxon>Poales</taxon>
        <taxon>Poaceae</taxon>
        <taxon>BOP clade</taxon>
        <taxon>Pooideae</taxon>
        <taxon>Stipodae</taxon>
        <taxon>Brachypodieae</taxon>
        <taxon>Brachypodium</taxon>
    </lineage>
</organism>
<gene>
    <name evidence="6" type="primary">LOC106865436</name>
    <name evidence="5" type="ORF">BRADI_3g20860v3</name>
</gene>
<reference evidence="5" key="2">
    <citation type="submission" date="2017-06" db="EMBL/GenBank/DDBJ databases">
        <title>WGS assembly of Brachypodium distachyon.</title>
        <authorList>
            <consortium name="The International Brachypodium Initiative"/>
            <person name="Lucas S."/>
            <person name="Harmon-Smith M."/>
            <person name="Lail K."/>
            <person name="Tice H."/>
            <person name="Grimwood J."/>
            <person name="Bruce D."/>
            <person name="Barry K."/>
            <person name="Shu S."/>
            <person name="Lindquist E."/>
            <person name="Wang M."/>
            <person name="Pitluck S."/>
            <person name="Vogel J.P."/>
            <person name="Garvin D.F."/>
            <person name="Mockler T.C."/>
            <person name="Schmutz J."/>
            <person name="Rokhsar D."/>
            <person name="Bevan M.W."/>
        </authorList>
    </citation>
    <scope>NUCLEOTIDE SEQUENCE</scope>
    <source>
        <strain evidence="5">Bd21</strain>
    </source>
</reference>
<keyword evidence="7" id="KW-1185">Reference proteome</keyword>
<evidence type="ECO:0000259" key="4">
    <source>
        <dbReference type="Pfam" id="PF00685"/>
    </source>
</evidence>
<dbReference type="Pfam" id="PF00685">
    <property type="entry name" value="Sulfotransfer_1"/>
    <property type="match status" value="1"/>
</dbReference>
<dbReference type="PANTHER" id="PTHR11783">
    <property type="entry name" value="SULFOTRANSFERASE SULT"/>
    <property type="match status" value="1"/>
</dbReference>
<keyword evidence="2 3" id="KW-0808">Transferase</keyword>
<dbReference type="EC" id="2.8.2.-" evidence="3"/>
<dbReference type="KEGG" id="bdi:106865436"/>
<dbReference type="OrthoDB" id="205623at2759"/>
<reference evidence="5 6" key="1">
    <citation type="journal article" date="2010" name="Nature">
        <title>Genome sequencing and analysis of the model grass Brachypodium distachyon.</title>
        <authorList>
            <consortium name="International Brachypodium Initiative"/>
        </authorList>
    </citation>
    <scope>NUCLEOTIDE SEQUENCE [LARGE SCALE GENOMIC DNA]</scope>
    <source>
        <strain evidence="5">Bd21</strain>
        <strain evidence="6">cv. Bd21</strain>
    </source>
</reference>
<dbReference type="InterPro" id="IPR000863">
    <property type="entry name" value="Sulfotransferase_dom"/>
</dbReference>
<dbReference type="AlphaFoldDB" id="A0A0Q3I6E4"/>
<accession>A0A0Q3I6E4</accession>
<reference evidence="6" key="3">
    <citation type="submission" date="2018-08" db="UniProtKB">
        <authorList>
            <consortium name="EnsemblPlants"/>
        </authorList>
    </citation>
    <scope>IDENTIFICATION</scope>
    <source>
        <strain evidence="6">cv. Bd21</strain>
    </source>
</reference>
<evidence type="ECO:0000313" key="7">
    <source>
        <dbReference type="Proteomes" id="UP000008810"/>
    </source>
</evidence>
<dbReference type="EMBL" id="CM000882">
    <property type="protein sequence ID" value="KQJ96083.1"/>
    <property type="molecule type" value="Genomic_DNA"/>
</dbReference>
<dbReference type="Gramene" id="KQJ96083">
    <property type="protein sequence ID" value="KQJ96083"/>
    <property type="gene ID" value="BRADI_3g20860v3"/>
</dbReference>
<evidence type="ECO:0000313" key="6">
    <source>
        <dbReference type="EnsemblPlants" id="KQJ96083"/>
    </source>
</evidence>
<evidence type="ECO:0000313" key="5">
    <source>
        <dbReference type="EMBL" id="KQJ96083.1"/>
    </source>
</evidence>
<evidence type="ECO:0000256" key="1">
    <source>
        <dbReference type="ARBA" id="ARBA00005771"/>
    </source>
</evidence>
<dbReference type="EnsemblPlants" id="KQJ96083">
    <property type="protein sequence ID" value="KQJ96083"/>
    <property type="gene ID" value="BRADI_3g20860v3"/>
</dbReference>
<dbReference type="GeneID" id="106865436"/>
<proteinExistence type="inferred from homology"/>
<evidence type="ECO:0000256" key="3">
    <source>
        <dbReference type="RuleBase" id="RU361155"/>
    </source>
</evidence>
<dbReference type="RefSeq" id="XP_014756232.1">
    <property type="nucleotide sequence ID" value="XM_014900746.2"/>
</dbReference>
<dbReference type="Gene3D" id="3.40.50.300">
    <property type="entry name" value="P-loop containing nucleotide triphosphate hydrolases"/>
    <property type="match status" value="1"/>
</dbReference>
<dbReference type="Proteomes" id="UP000008810">
    <property type="component" value="Chromosome 3"/>
</dbReference>